<name>A0A094SIH0_9ZZZZ</name>
<dbReference type="AlphaFoldDB" id="A0A094SIH0"/>
<comment type="caution">
    <text evidence="1">The sequence shown here is derived from an EMBL/GenBank/DDBJ whole genome shotgun (WGS) entry which is preliminary data.</text>
</comment>
<organism evidence="1">
    <name type="scientific">freshwater metagenome</name>
    <dbReference type="NCBI Taxonomy" id="449393"/>
    <lineage>
        <taxon>unclassified sequences</taxon>
        <taxon>metagenomes</taxon>
        <taxon>ecological metagenomes</taxon>
    </lineage>
</organism>
<protein>
    <submittedName>
        <fullName evidence="1">Uncharacterized protein</fullName>
    </submittedName>
</protein>
<accession>A0A094SIH0</accession>
<dbReference type="EMBL" id="JNSL01000047">
    <property type="protein sequence ID" value="KGA18213.1"/>
    <property type="molecule type" value="Genomic_DNA"/>
</dbReference>
<proteinExistence type="predicted"/>
<sequence>MSAQRVSPPKRELREAETVQVFLKDTSRAHEQFLGLGNYDN</sequence>
<evidence type="ECO:0000313" key="1">
    <source>
        <dbReference type="EMBL" id="KGA18213.1"/>
    </source>
</evidence>
<reference evidence="1" key="1">
    <citation type="submission" date="2014-06" db="EMBL/GenBank/DDBJ databases">
        <title>Key roles for freshwater Actinobacteria revealed by deep metagenomic sequencing.</title>
        <authorList>
            <person name="Ghai R."/>
            <person name="Mizuno C.M."/>
            <person name="Picazo A."/>
            <person name="Camacho A."/>
            <person name="Rodriguez-Valera F."/>
        </authorList>
    </citation>
    <scope>NUCLEOTIDE SEQUENCE</scope>
</reference>
<gene>
    <name evidence="1" type="ORF">GM51_8890</name>
</gene>